<reference evidence="20" key="1">
    <citation type="submission" date="2025-08" db="UniProtKB">
        <authorList>
            <consortium name="RefSeq"/>
        </authorList>
    </citation>
    <scope>IDENTIFICATION</scope>
    <source>
        <strain evidence="20">Airmid</strain>
    </source>
</reference>
<dbReference type="GO" id="GO:0005886">
    <property type="term" value="C:plasma membrane"/>
    <property type="evidence" value="ECO:0007669"/>
    <property type="project" value="UniProtKB-ARBA"/>
</dbReference>
<dbReference type="InterPro" id="IPR000095">
    <property type="entry name" value="CRIB_dom"/>
</dbReference>
<feature type="compositionally biased region" description="Low complexity" evidence="16">
    <location>
        <begin position="252"/>
        <end position="269"/>
    </location>
</feature>
<protein>
    <recommendedName>
        <fullName evidence="4">non-specific serine/threonine protein kinase</fullName>
        <ecNumber evidence="4">2.7.11.1</ecNumber>
    </recommendedName>
</protein>
<comment type="subcellular location">
    <subcellularLocation>
        <location evidence="1">Cell projection</location>
        <location evidence="1">Axon</location>
    </subcellularLocation>
    <subcellularLocation>
        <location evidence="2">Cytoplasm</location>
    </subcellularLocation>
</comment>
<dbReference type="PROSITE" id="PS00107">
    <property type="entry name" value="PROTEIN_KINASE_ATP"/>
    <property type="match status" value="1"/>
</dbReference>
<evidence type="ECO:0000256" key="3">
    <source>
        <dbReference type="ARBA" id="ARBA00008874"/>
    </source>
</evidence>
<dbReference type="RefSeq" id="XP_027204505.1">
    <property type="nucleotide sequence ID" value="XM_027348704.1"/>
</dbReference>
<evidence type="ECO:0000256" key="11">
    <source>
        <dbReference type="ARBA" id="ARBA00022840"/>
    </source>
</evidence>
<dbReference type="SUPFAM" id="SSF56112">
    <property type="entry name" value="Protein kinase-like (PK-like)"/>
    <property type="match status" value="1"/>
</dbReference>
<dbReference type="GO" id="GO:0048598">
    <property type="term" value="P:embryonic morphogenesis"/>
    <property type="evidence" value="ECO:0007669"/>
    <property type="project" value="UniProtKB-ARBA"/>
</dbReference>
<evidence type="ECO:0000256" key="10">
    <source>
        <dbReference type="ARBA" id="ARBA00022777"/>
    </source>
</evidence>
<dbReference type="AlphaFoldDB" id="A0A6P6YGW3"/>
<dbReference type="FunFam" id="1.10.510.10:FF:000011">
    <property type="entry name" value="Non-specific serine/threonine protein kinase"/>
    <property type="match status" value="1"/>
</dbReference>
<evidence type="ECO:0000259" key="17">
    <source>
        <dbReference type="PROSITE" id="PS50011"/>
    </source>
</evidence>
<dbReference type="CDD" id="cd06647">
    <property type="entry name" value="STKc_PAK_I"/>
    <property type="match status" value="1"/>
</dbReference>
<keyword evidence="5" id="KW-0217">Developmental protein</keyword>
<dbReference type="GO" id="GO:0034329">
    <property type="term" value="P:cell junction assembly"/>
    <property type="evidence" value="ECO:0007669"/>
    <property type="project" value="UniProtKB-ARBA"/>
</dbReference>
<feature type="domain" description="CRIB" evidence="18">
    <location>
        <begin position="286"/>
        <end position="299"/>
    </location>
</feature>
<feature type="region of interest" description="Disordered" evidence="16">
    <location>
        <begin position="1"/>
        <end position="30"/>
    </location>
</feature>
<keyword evidence="10" id="KW-0418">Kinase</keyword>
<feature type="compositionally biased region" description="Low complexity" evidence="16">
    <location>
        <begin position="449"/>
        <end position="465"/>
    </location>
</feature>
<evidence type="ECO:0000256" key="5">
    <source>
        <dbReference type="ARBA" id="ARBA00022473"/>
    </source>
</evidence>
<evidence type="ECO:0000256" key="1">
    <source>
        <dbReference type="ARBA" id="ARBA00004489"/>
    </source>
</evidence>
<comment type="catalytic activity">
    <reaction evidence="13">
        <text>L-threonyl-[protein] + ATP = O-phospho-L-threonyl-[protein] + ADP + H(+)</text>
        <dbReference type="Rhea" id="RHEA:46608"/>
        <dbReference type="Rhea" id="RHEA-COMP:11060"/>
        <dbReference type="Rhea" id="RHEA-COMP:11605"/>
        <dbReference type="ChEBI" id="CHEBI:15378"/>
        <dbReference type="ChEBI" id="CHEBI:30013"/>
        <dbReference type="ChEBI" id="CHEBI:30616"/>
        <dbReference type="ChEBI" id="CHEBI:61977"/>
        <dbReference type="ChEBI" id="CHEBI:456216"/>
        <dbReference type="EC" id="2.7.11.1"/>
    </reaction>
</comment>
<organism evidence="19 20">
    <name type="scientific">Dermatophagoides pteronyssinus</name>
    <name type="common">European house dust mite</name>
    <dbReference type="NCBI Taxonomy" id="6956"/>
    <lineage>
        <taxon>Eukaryota</taxon>
        <taxon>Metazoa</taxon>
        <taxon>Ecdysozoa</taxon>
        <taxon>Arthropoda</taxon>
        <taxon>Chelicerata</taxon>
        <taxon>Arachnida</taxon>
        <taxon>Acari</taxon>
        <taxon>Acariformes</taxon>
        <taxon>Sarcoptiformes</taxon>
        <taxon>Astigmata</taxon>
        <taxon>Psoroptidia</taxon>
        <taxon>Analgoidea</taxon>
        <taxon>Pyroglyphidae</taxon>
        <taxon>Dermatophagoidinae</taxon>
        <taxon>Dermatophagoides</taxon>
    </lineage>
</organism>
<dbReference type="SMART" id="SM00220">
    <property type="entry name" value="S_TKc"/>
    <property type="match status" value="1"/>
</dbReference>
<feature type="compositionally biased region" description="Low complexity" evidence="16">
    <location>
        <begin position="748"/>
        <end position="763"/>
    </location>
</feature>
<dbReference type="FunCoup" id="A0A6P6YGW3">
    <property type="interactions" value="513"/>
</dbReference>
<dbReference type="Gene3D" id="1.10.510.10">
    <property type="entry name" value="Transferase(Phosphotransferase) domain 1"/>
    <property type="match status" value="1"/>
</dbReference>
<dbReference type="FunFam" id="3.90.810.10:FF:000005">
    <property type="entry name" value="Non-specific serine/threonine protein kinase"/>
    <property type="match status" value="1"/>
</dbReference>
<keyword evidence="19" id="KW-1185">Reference proteome</keyword>
<feature type="compositionally biased region" description="Low complexity" evidence="16">
    <location>
        <begin position="413"/>
        <end position="426"/>
    </location>
</feature>
<dbReference type="PANTHER" id="PTHR45832">
    <property type="entry name" value="SERINE/THREONINE-PROTEIN KINASE SAMKA-RELATED-RELATED"/>
    <property type="match status" value="1"/>
</dbReference>
<feature type="region of interest" description="Disordered" evidence="16">
    <location>
        <begin position="122"/>
        <end position="290"/>
    </location>
</feature>
<feature type="compositionally biased region" description="Gly residues" evidence="16">
    <location>
        <begin position="1"/>
        <end position="17"/>
    </location>
</feature>
<evidence type="ECO:0000256" key="15">
    <source>
        <dbReference type="PROSITE-ProRule" id="PRU10141"/>
    </source>
</evidence>
<evidence type="ECO:0000259" key="18">
    <source>
        <dbReference type="PROSITE" id="PS50108"/>
    </source>
</evidence>
<dbReference type="InterPro" id="IPR000719">
    <property type="entry name" value="Prot_kinase_dom"/>
</dbReference>
<dbReference type="GO" id="GO:0005524">
    <property type="term" value="F:ATP binding"/>
    <property type="evidence" value="ECO:0007669"/>
    <property type="project" value="UniProtKB-UniRule"/>
</dbReference>
<dbReference type="GO" id="GO:0016477">
    <property type="term" value="P:cell migration"/>
    <property type="evidence" value="ECO:0007669"/>
    <property type="project" value="UniProtKB-ARBA"/>
</dbReference>
<dbReference type="Gene3D" id="3.90.810.10">
    <property type="entry name" value="CRIB domain"/>
    <property type="match status" value="1"/>
</dbReference>
<feature type="region of interest" description="Disordered" evidence="16">
    <location>
        <begin position="384"/>
        <end position="501"/>
    </location>
</feature>
<dbReference type="GO" id="GO:0030054">
    <property type="term" value="C:cell junction"/>
    <property type="evidence" value="ECO:0007669"/>
    <property type="project" value="UniProtKB-ARBA"/>
</dbReference>
<dbReference type="InterPro" id="IPR033923">
    <property type="entry name" value="PAK_BD"/>
</dbReference>
<dbReference type="GO" id="GO:0005829">
    <property type="term" value="C:cytosol"/>
    <property type="evidence" value="ECO:0007669"/>
    <property type="project" value="UniProtKB-ARBA"/>
</dbReference>
<name>A0A6P6YGW3_DERPT</name>
<dbReference type="InterPro" id="IPR036936">
    <property type="entry name" value="CRIB_dom_sf"/>
</dbReference>
<evidence type="ECO:0000256" key="6">
    <source>
        <dbReference type="ARBA" id="ARBA00022490"/>
    </source>
</evidence>
<gene>
    <name evidence="20" type="primary">LOC113798208</name>
</gene>
<dbReference type="InterPro" id="IPR011009">
    <property type="entry name" value="Kinase-like_dom_sf"/>
</dbReference>
<dbReference type="InterPro" id="IPR017441">
    <property type="entry name" value="Protein_kinase_ATP_BS"/>
</dbReference>
<feature type="compositionally biased region" description="Basic residues" evidence="16">
    <location>
        <begin position="386"/>
        <end position="398"/>
    </location>
</feature>
<dbReference type="GO" id="GO:0009791">
    <property type="term" value="P:post-embryonic development"/>
    <property type="evidence" value="ECO:0007669"/>
    <property type="project" value="UniProtKB-ARBA"/>
</dbReference>
<dbReference type="SMART" id="SM00285">
    <property type="entry name" value="PBD"/>
    <property type="match status" value="1"/>
</dbReference>
<dbReference type="PANTHER" id="PTHR45832:SF22">
    <property type="entry name" value="SERINE_THREONINE-PROTEIN KINASE SAMKA-RELATED"/>
    <property type="match status" value="1"/>
</dbReference>
<feature type="binding site" evidence="15">
    <location>
        <position position="840"/>
    </location>
    <ligand>
        <name>ATP</name>
        <dbReference type="ChEBI" id="CHEBI:30616"/>
    </ligand>
</feature>
<evidence type="ECO:0000256" key="7">
    <source>
        <dbReference type="ARBA" id="ARBA00022527"/>
    </source>
</evidence>
<evidence type="ECO:0000313" key="20">
    <source>
        <dbReference type="RefSeq" id="XP_027204505.1"/>
    </source>
</evidence>
<dbReference type="GO" id="GO:0004674">
    <property type="term" value="F:protein serine/threonine kinase activity"/>
    <property type="evidence" value="ECO:0007669"/>
    <property type="project" value="UniProtKB-KW"/>
</dbReference>
<dbReference type="EC" id="2.7.11.1" evidence="4"/>
<keyword evidence="9 15" id="KW-0547">Nucleotide-binding</keyword>
<dbReference type="FunFam" id="3.30.200.20:FF:000705">
    <property type="entry name" value="Non-specific serine/threonine protein kinase"/>
    <property type="match status" value="1"/>
</dbReference>
<keyword evidence="11 15" id="KW-0067">ATP-binding</keyword>
<sequence length="1086" mass="117102">MITGGSGISGGGGGVGGTSSSSGRSTPYDSVATNSIISQNMMMMMTTSATSHLATTITTTSTSSISPNSMMMIANLQSMNQSSSSSSTTTTTTSRFEDKPPAPPVRLASARDHNSIIPIIPLNQINNNNNGSNNNLNNNDYITNNNNNNIPLDMRPLPKVPSEEDNIGKEGKKMSAFKKSKLRSSMKKSSSNESTTNNNNANNNNNSSSKSKDHHSSNGSSARNSSEADRGSGGSTNGTFISSVGFFSRNKSSSSSTTTATTTTTTSSSLDHDVGGGGGGGGKPIISPPTNFEHTLHVGFDPNTGEFTGMPKNWYVMLKNSNISKLEQKKNPQAVIEVLKWYEESTKKDNLDKGFKYMTMDTESTSHSSSDKSSISGSHQINSFLHHGHHTHHGHPHHHYNELLSGSHPTLSSHHYNNNNNNNNNYNHHHVGHSGGYHPSHHHHIHLPSSQMQNQQQQQQQQGSSLFPHRPSPSTPQTKSNNFGLPPTPPRAPGTKLGTTTIQQQHPITGIISSSTSSSLSTFSTLTTTTSSAGSTSPTTATTTSLSSPSSDDIQCTGTTTGQTSASSLLASTNSSTLAGSGLMATTGFDNSCNNATITGSILSSSGSGSNISSSSSMNCFSSASGGPALKLSTSGNSIGSNCSGIAALPSVSETISSSMLKKLQSIDLNQNESIINNNNNKSLVPPPINPRPEKTKSIYTKPISPRDILNNNNNNNSNQNVMPSNMTIAQSAVFAKTMMMMNPSQIQQQQQHQHSFNNNNNNGQLIPPPTPLLKPRVPKPNQIAANKMSDEEILERLRSIVTIGDPHRKFTKMERIGQGASGVVYTAIEISTGMQVAIKQMNLSQQPKKELIVNEILVMRENKHPNVVNYLDSYLVGEELWVVMEYLSGGSLTDVVTETCMEEGQIAAVCREVLQALEFLHYNHVIHRDIKSDNILLGLDGSVKLTDFGFCAQISPEQNKRTTMVGTPYWMAPEVVTRKQYGPKIDIWSLGIMAIEMIEGEPPYMNESDPLRAIYLIATNGKPEIKEKEKLSLLFQDFLDKCLECDVEKRWSASELLKHPFLKTSSPLSTLNPLILAAREAARSH</sequence>
<feature type="compositionally biased region" description="Low complexity" evidence="16">
    <location>
        <begin position="122"/>
        <end position="150"/>
    </location>
</feature>
<dbReference type="Proteomes" id="UP000515146">
    <property type="component" value="Unplaced"/>
</dbReference>
<dbReference type="GO" id="GO:0030424">
    <property type="term" value="C:axon"/>
    <property type="evidence" value="ECO:0007669"/>
    <property type="project" value="UniProtKB-SubCell"/>
</dbReference>
<accession>A0A6P6YGW3</accession>
<dbReference type="PROSITE" id="PS50011">
    <property type="entry name" value="PROTEIN_KINASE_DOM"/>
    <property type="match status" value="1"/>
</dbReference>
<feature type="region of interest" description="Disordered" evidence="16">
    <location>
        <begin position="526"/>
        <end position="568"/>
    </location>
</feature>
<keyword evidence="6" id="KW-0963">Cytoplasm</keyword>
<feature type="region of interest" description="Disordered" evidence="16">
    <location>
        <begin position="748"/>
        <end position="771"/>
    </location>
</feature>
<evidence type="ECO:0000256" key="8">
    <source>
        <dbReference type="ARBA" id="ARBA00022679"/>
    </source>
</evidence>
<keyword evidence="12" id="KW-0966">Cell projection</keyword>
<feature type="compositionally biased region" description="Low complexity" evidence="16">
    <location>
        <begin position="711"/>
        <end position="721"/>
    </location>
</feature>
<comment type="catalytic activity">
    <reaction evidence="14">
        <text>L-seryl-[protein] + ATP = O-phospho-L-seryl-[protein] + ADP + H(+)</text>
        <dbReference type="Rhea" id="RHEA:17989"/>
        <dbReference type="Rhea" id="RHEA-COMP:9863"/>
        <dbReference type="Rhea" id="RHEA-COMP:11604"/>
        <dbReference type="ChEBI" id="CHEBI:15378"/>
        <dbReference type="ChEBI" id="CHEBI:29999"/>
        <dbReference type="ChEBI" id="CHEBI:30616"/>
        <dbReference type="ChEBI" id="CHEBI:83421"/>
        <dbReference type="ChEBI" id="CHEBI:456216"/>
        <dbReference type="EC" id="2.7.11.1"/>
    </reaction>
</comment>
<dbReference type="InterPro" id="IPR051931">
    <property type="entry name" value="PAK3-like"/>
</dbReference>
<dbReference type="CDD" id="cd01093">
    <property type="entry name" value="CRIB_PAK_like"/>
    <property type="match status" value="1"/>
</dbReference>
<dbReference type="Pfam" id="PF00786">
    <property type="entry name" value="PBD"/>
    <property type="match status" value="1"/>
</dbReference>
<dbReference type="InterPro" id="IPR008271">
    <property type="entry name" value="Ser/Thr_kinase_AS"/>
</dbReference>
<evidence type="ECO:0000313" key="19">
    <source>
        <dbReference type="Proteomes" id="UP000515146"/>
    </source>
</evidence>
<dbReference type="Pfam" id="PF00069">
    <property type="entry name" value="Pkinase"/>
    <property type="match status" value="1"/>
</dbReference>
<dbReference type="PROSITE" id="PS50108">
    <property type="entry name" value="CRIB"/>
    <property type="match status" value="1"/>
</dbReference>
<dbReference type="PROSITE" id="PS00108">
    <property type="entry name" value="PROTEIN_KINASE_ST"/>
    <property type="match status" value="1"/>
</dbReference>
<evidence type="ECO:0000256" key="16">
    <source>
        <dbReference type="SAM" id="MobiDB-lite"/>
    </source>
</evidence>
<dbReference type="GO" id="GO:0009887">
    <property type="term" value="P:animal organ morphogenesis"/>
    <property type="evidence" value="ECO:0007669"/>
    <property type="project" value="UniProtKB-ARBA"/>
</dbReference>
<comment type="similarity">
    <text evidence="3">Belongs to the protein kinase superfamily. STE Ser/Thr protein kinase family. STE20 subfamily.</text>
</comment>
<evidence type="ECO:0000256" key="4">
    <source>
        <dbReference type="ARBA" id="ARBA00012513"/>
    </source>
</evidence>
<evidence type="ECO:0000256" key="14">
    <source>
        <dbReference type="ARBA" id="ARBA00048679"/>
    </source>
</evidence>
<keyword evidence="7" id="KW-0723">Serine/threonine-protein kinase</keyword>
<evidence type="ECO:0000256" key="9">
    <source>
        <dbReference type="ARBA" id="ARBA00022741"/>
    </source>
</evidence>
<feature type="domain" description="Protein kinase" evidence="17">
    <location>
        <begin position="811"/>
        <end position="1063"/>
    </location>
</feature>
<feature type="region of interest" description="Disordered" evidence="16">
    <location>
        <begin position="676"/>
        <end position="725"/>
    </location>
</feature>
<feature type="compositionally biased region" description="Low complexity" evidence="16">
    <location>
        <begin position="82"/>
        <end position="94"/>
    </location>
</feature>
<evidence type="ECO:0000256" key="2">
    <source>
        <dbReference type="ARBA" id="ARBA00004496"/>
    </source>
</evidence>
<dbReference type="OrthoDB" id="1022360at2759"/>
<dbReference type="InParanoid" id="A0A6P6YGW3"/>
<dbReference type="OMA" id="ANNECIM"/>
<dbReference type="GO" id="GO:0007411">
    <property type="term" value="P:axon guidance"/>
    <property type="evidence" value="ECO:0007669"/>
    <property type="project" value="UniProtKB-ARBA"/>
</dbReference>
<evidence type="ECO:0000256" key="13">
    <source>
        <dbReference type="ARBA" id="ARBA00047899"/>
    </source>
</evidence>
<feature type="compositionally biased region" description="Low complexity" evidence="16">
    <location>
        <begin position="187"/>
        <end position="209"/>
    </location>
</feature>
<feature type="region of interest" description="Disordered" evidence="16">
    <location>
        <begin position="78"/>
        <end position="110"/>
    </location>
</feature>
<keyword evidence="8" id="KW-0808">Transferase</keyword>
<evidence type="ECO:0000256" key="12">
    <source>
        <dbReference type="ARBA" id="ARBA00023273"/>
    </source>
</evidence>
<feature type="compositionally biased region" description="Basic residues" evidence="16">
    <location>
        <begin position="175"/>
        <end position="186"/>
    </location>
</feature>
<dbReference type="Gene3D" id="3.30.200.20">
    <property type="entry name" value="Phosphorylase Kinase, domain 1"/>
    <property type="match status" value="1"/>
</dbReference>
<proteinExistence type="inferred from homology"/>
<dbReference type="KEGG" id="dpte:113798208"/>